<keyword evidence="2" id="KW-0378">Hydrolase</keyword>
<evidence type="ECO:0000256" key="3">
    <source>
        <dbReference type="SAM" id="MobiDB-lite"/>
    </source>
</evidence>
<name>A0A8C5TEU4_9PASS</name>
<dbReference type="Gene3D" id="2.70.40.10">
    <property type="match status" value="1"/>
</dbReference>
<protein>
    <recommendedName>
        <fullName evidence="4">dUTPase-like domain-containing protein</fullName>
    </recommendedName>
</protein>
<dbReference type="OrthoDB" id="9900537at2759"/>
<dbReference type="Pfam" id="PF00692">
    <property type="entry name" value="dUTPase"/>
    <property type="match status" value="1"/>
</dbReference>
<keyword evidence="1" id="KW-0645">Protease</keyword>
<dbReference type="GO" id="GO:0004190">
    <property type="term" value="F:aspartic-type endopeptidase activity"/>
    <property type="evidence" value="ECO:0007669"/>
    <property type="project" value="UniProtKB-KW"/>
</dbReference>
<dbReference type="InterPro" id="IPR029054">
    <property type="entry name" value="dUTPase-like"/>
</dbReference>
<dbReference type="InterPro" id="IPR051592">
    <property type="entry name" value="HERV-K_Pro_peptidase_A2"/>
</dbReference>
<dbReference type="PANTHER" id="PTHR19422">
    <property type="entry name" value="GAG RETROVIRAL POLYPROTEIN"/>
    <property type="match status" value="1"/>
</dbReference>
<organism evidence="5 6">
    <name type="scientific">Malurus cyaneus samueli</name>
    <dbReference type="NCBI Taxonomy" id="2593467"/>
    <lineage>
        <taxon>Eukaryota</taxon>
        <taxon>Metazoa</taxon>
        <taxon>Chordata</taxon>
        <taxon>Craniata</taxon>
        <taxon>Vertebrata</taxon>
        <taxon>Euteleostomi</taxon>
        <taxon>Archelosauria</taxon>
        <taxon>Archosauria</taxon>
        <taxon>Dinosauria</taxon>
        <taxon>Saurischia</taxon>
        <taxon>Theropoda</taxon>
        <taxon>Coelurosauria</taxon>
        <taxon>Aves</taxon>
        <taxon>Neognathae</taxon>
        <taxon>Neoaves</taxon>
        <taxon>Telluraves</taxon>
        <taxon>Australaves</taxon>
        <taxon>Passeriformes</taxon>
        <taxon>Meliphagoidea</taxon>
        <taxon>Maluridae</taxon>
        <taxon>Malurus</taxon>
    </lineage>
</organism>
<dbReference type="Ensembl" id="ENSMCST00000005524.1">
    <property type="protein sequence ID" value="ENSMCSP00000005401.1"/>
    <property type="gene ID" value="ENSMCSG00000003922.1"/>
</dbReference>
<evidence type="ECO:0000256" key="2">
    <source>
        <dbReference type="ARBA" id="ARBA00022750"/>
    </source>
</evidence>
<reference evidence="5" key="1">
    <citation type="submission" date="2025-08" db="UniProtKB">
        <authorList>
            <consortium name="Ensembl"/>
        </authorList>
    </citation>
    <scope>IDENTIFICATION</scope>
</reference>
<dbReference type="PANTHER" id="PTHR19422:SF123">
    <property type="entry name" value="RT1 CLASS I, LOCUS CE15"/>
    <property type="match status" value="1"/>
</dbReference>
<sequence>FSCRWDSITRTPASGKRMGPRSEGRGLQISLTMDASRGCLDELCSATSGSAEINLAVAESTVIKDSNVHILKSTVSGPLGHGLLALLLGRSSASKMGIFVLPGYIDADYTDNIGIMVKCFLPPVTIPFGSRIAQLIPFCSCVPNISQDTRKNNGFGSTGALLVAFCQV</sequence>
<evidence type="ECO:0000256" key="1">
    <source>
        <dbReference type="ARBA" id="ARBA00022670"/>
    </source>
</evidence>
<evidence type="ECO:0000313" key="6">
    <source>
        <dbReference type="Proteomes" id="UP000694560"/>
    </source>
</evidence>
<evidence type="ECO:0000313" key="5">
    <source>
        <dbReference type="Ensembl" id="ENSMCSP00000005401.1"/>
    </source>
</evidence>
<keyword evidence="2" id="KW-0064">Aspartyl protease</keyword>
<feature type="domain" description="dUTPase-like" evidence="4">
    <location>
        <begin position="44"/>
        <end position="159"/>
    </location>
</feature>
<accession>A0A8C5TEU4</accession>
<dbReference type="Proteomes" id="UP000694560">
    <property type="component" value="Unplaced"/>
</dbReference>
<proteinExistence type="predicted"/>
<dbReference type="GO" id="GO:0006508">
    <property type="term" value="P:proteolysis"/>
    <property type="evidence" value="ECO:0007669"/>
    <property type="project" value="UniProtKB-KW"/>
</dbReference>
<keyword evidence="6" id="KW-1185">Reference proteome</keyword>
<feature type="region of interest" description="Disordered" evidence="3">
    <location>
        <begin position="1"/>
        <end position="24"/>
    </location>
</feature>
<dbReference type="AlphaFoldDB" id="A0A8C5TEU4"/>
<dbReference type="InterPro" id="IPR036157">
    <property type="entry name" value="dUTPase-like_sf"/>
</dbReference>
<dbReference type="SUPFAM" id="SSF51283">
    <property type="entry name" value="dUTPase-like"/>
    <property type="match status" value="1"/>
</dbReference>
<reference evidence="5" key="2">
    <citation type="submission" date="2025-09" db="UniProtKB">
        <authorList>
            <consortium name="Ensembl"/>
        </authorList>
    </citation>
    <scope>IDENTIFICATION</scope>
</reference>
<evidence type="ECO:0000259" key="4">
    <source>
        <dbReference type="Pfam" id="PF00692"/>
    </source>
</evidence>